<reference evidence="2" key="1">
    <citation type="submission" date="2021-02" db="EMBL/GenBank/DDBJ databases">
        <authorList>
            <person name="Palmer J.M."/>
        </authorList>
    </citation>
    <scope>NUCLEOTIDE SEQUENCE</scope>
    <source>
        <strain evidence="2">SCRP734</strain>
    </source>
</reference>
<feature type="region of interest" description="Disordered" evidence="1">
    <location>
        <begin position="1"/>
        <end position="123"/>
    </location>
</feature>
<gene>
    <name evidence="2" type="ORF">PHYPSEUDO_000919</name>
</gene>
<evidence type="ECO:0000313" key="2">
    <source>
        <dbReference type="EMBL" id="KAG7385957.1"/>
    </source>
</evidence>
<dbReference type="AlphaFoldDB" id="A0A8T1VX92"/>
<name>A0A8T1VX92_9STRA</name>
<feature type="compositionally biased region" description="Polar residues" evidence="1">
    <location>
        <begin position="69"/>
        <end position="90"/>
    </location>
</feature>
<evidence type="ECO:0000313" key="3">
    <source>
        <dbReference type="Proteomes" id="UP000694044"/>
    </source>
</evidence>
<feature type="compositionally biased region" description="Basic and acidic residues" evidence="1">
    <location>
        <begin position="7"/>
        <end position="22"/>
    </location>
</feature>
<keyword evidence="3" id="KW-1185">Reference proteome</keyword>
<organism evidence="2 3">
    <name type="scientific">Phytophthora pseudosyringae</name>
    <dbReference type="NCBI Taxonomy" id="221518"/>
    <lineage>
        <taxon>Eukaryota</taxon>
        <taxon>Sar</taxon>
        <taxon>Stramenopiles</taxon>
        <taxon>Oomycota</taxon>
        <taxon>Peronosporomycetes</taxon>
        <taxon>Peronosporales</taxon>
        <taxon>Peronosporaceae</taxon>
        <taxon>Phytophthora</taxon>
    </lineage>
</organism>
<proteinExistence type="predicted"/>
<protein>
    <submittedName>
        <fullName evidence="2">Uncharacterized protein</fullName>
    </submittedName>
</protein>
<dbReference type="Proteomes" id="UP000694044">
    <property type="component" value="Unassembled WGS sequence"/>
</dbReference>
<feature type="compositionally biased region" description="Basic and acidic residues" evidence="1">
    <location>
        <begin position="95"/>
        <end position="109"/>
    </location>
</feature>
<comment type="caution">
    <text evidence="2">The sequence shown here is derived from an EMBL/GenBank/DDBJ whole genome shotgun (WGS) entry which is preliminary data.</text>
</comment>
<evidence type="ECO:0000256" key="1">
    <source>
        <dbReference type="SAM" id="MobiDB-lite"/>
    </source>
</evidence>
<sequence length="162" mass="17481">MAPPRLRSRDKASDCNRADRHVTRQAKVFASDDQRAHDLQPASAASCSERIKSETEPSLALSFSDGAFSLSSPSSHPAQRQQQLGRSDGSSPALRDPRAQGSRRVDGRRGKARAQSSGGVRRRAPCNLGTFARRFLDALVPPPPLNWLSIAASLMGPHSLSL</sequence>
<dbReference type="EMBL" id="JAGDFM010000111">
    <property type="protein sequence ID" value="KAG7385957.1"/>
    <property type="molecule type" value="Genomic_DNA"/>
</dbReference>
<accession>A0A8T1VX92</accession>